<dbReference type="InterPro" id="IPR002181">
    <property type="entry name" value="Fibrinogen_a/b/g_C_dom"/>
</dbReference>
<dbReference type="SMART" id="SM00186">
    <property type="entry name" value="FBG"/>
    <property type="match status" value="1"/>
</dbReference>
<feature type="domain" description="Fibrinogen C-terminal" evidence="3">
    <location>
        <begin position="412"/>
        <end position="618"/>
    </location>
</feature>
<gene>
    <name evidence="4" type="ORF">g.732</name>
</gene>
<dbReference type="InterPro" id="IPR014716">
    <property type="entry name" value="Fibrinogen_a/b/g_C_1"/>
</dbReference>
<dbReference type="AlphaFoldDB" id="A0A1B6D1F2"/>
<accession>A0A1B6D1F2</accession>
<dbReference type="InterPro" id="IPR050373">
    <property type="entry name" value="Fibrinogen_C-term_domain"/>
</dbReference>
<dbReference type="InterPro" id="IPR020837">
    <property type="entry name" value="Fibrinogen_CS"/>
</dbReference>
<proteinExistence type="predicted"/>
<dbReference type="PANTHER" id="PTHR19143:SF444">
    <property type="entry name" value="PROTEIN SCABROUS"/>
    <property type="match status" value="1"/>
</dbReference>
<sequence length="629" mass="71461">KTLNARIDNLMEKRQEDYKLLEESLRISLEKNSDLASLRSEVHSLRRELESLRGHASGNQQKNDHLTVQWLASSVAEVRGEVNELAIAYNRSEEIAVRQALKSELGLVKGDVTTLRKELEKVRADQEAAEAREGTLEQEMEATKKQCQSSGQILMQLQAKVLGDKDRLKTAYNLLKDESVQVQNVEDSNTNFVSIEDKDNRKYRHQRLLKKKMEFLNTQQSKLVHQVQKLEKQMKTLSRSHSSNNQIVEEELVKRVAVLEHADRKTEKTMFNFSREMAGLDKLHGSMLELLESVETIENKVDKTIPDLQREISKMEFNVAQMTSSVAMLKEDQENQHTSLKAMSEGMSTLQEKMNHNLARLVVIDNIMNNLTTNDKGTTEVFEEQPIIMTKDPAVLPGLVGRLTHVVQEYNQIISSLPHDCSSVNGPTGLYVLAAGKGHPLVTFCDQDTGAGGWTVVQRREDGNQDFNKKWQEYADGFGSPSGEFWLGNEALHRLTKENSSSLRIDLKDIYGKYWHAEYDEFSVGTKEDGYRLHVAGYHGNASDALAYQNHMQFSSIDSDRDVSNTNCAANYEGGWWFSHCQHANINGKYNLGLTWFDSSRNEWIAVASSEMKVRSRKPLRISSDKSFV</sequence>
<keyword evidence="1" id="KW-1015">Disulfide bond</keyword>
<dbReference type="GO" id="GO:0005615">
    <property type="term" value="C:extracellular space"/>
    <property type="evidence" value="ECO:0007669"/>
    <property type="project" value="TreeGrafter"/>
</dbReference>
<dbReference type="CDD" id="cd00087">
    <property type="entry name" value="FReD"/>
    <property type="match status" value="1"/>
</dbReference>
<dbReference type="InterPro" id="IPR036056">
    <property type="entry name" value="Fibrinogen-like_C"/>
</dbReference>
<dbReference type="Gene3D" id="3.90.215.10">
    <property type="entry name" value="Gamma Fibrinogen, chain A, domain 1"/>
    <property type="match status" value="1"/>
</dbReference>
<evidence type="ECO:0000256" key="2">
    <source>
        <dbReference type="SAM" id="Coils"/>
    </source>
</evidence>
<dbReference type="PANTHER" id="PTHR19143">
    <property type="entry name" value="FIBRINOGEN/TENASCIN/ANGIOPOEITIN"/>
    <property type="match status" value="1"/>
</dbReference>
<keyword evidence="2" id="KW-0175">Coiled coil</keyword>
<dbReference type="EMBL" id="GEDC01017790">
    <property type="protein sequence ID" value="JAS19508.1"/>
    <property type="molecule type" value="Transcribed_RNA"/>
</dbReference>
<name>A0A1B6D1F2_9HEMI</name>
<dbReference type="SUPFAM" id="SSF56496">
    <property type="entry name" value="Fibrinogen C-terminal domain-like"/>
    <property type="match status" value="1"/>
</dbReference>
<evidence type="ECO:0000313" key="4">
    <source>
        <dbReference type="EMBL" id="JAS19508.1"/>
    </source>
</evidence>
<feature type="coiled-coil region" evidence="2">
    <location>
        <begin position="213"/>
        <end position="240"/>
    </location>
</feature>
<dbReference type="Pfam" id="PF00147">
    <property type="entry name" value="Fibrinogen_C"/>
    <property type="match status" value="1"/>
</dbReference>
<evidence type="ECO:0000256" key="1">
    <source>
        <dbReference type="ARBA" id="ARBA00023157"/>
    </source>
</evidence>
<feature type="coiled-coil region" evidence="2">
    <location>
        <begin position="112"/>
        <end position="146"/>
    </location>
</feature>
<organism evidence="4">
    <name type="scientific">Clastoptera arizonana</name>
    <name type="common">Arizona spittle bug</name>
    <dbReference type="NCBI Taxonomy" id="38151"/>
    <lineage>
        <taxon>Eukaryota</taxon>
        <taxon>Metazoa</taxon>
        <taxon>Ecdysozoa</taxon>
        <taxon>Arthropoda</taxon>
        <taxon>Hexapoda</taxon>
        <taxon>Insecta</taxon>
        <taxon>Pterygota</taxon>
        <taxon>Neoptera</taxon>
        <taxon>Paraneoptera</taxon>
        <taxon>Hemiptera</taxon>
        <taxon>Auchenorrhyncha</taxon>
        <taxon>Cercopoidea</taxon>
        <taxon>Clastopteridae</taxon>
        <taxon>Clastoptera</taxon>
    </lineage>
</organism>
<feature type="non-terminal residue" evidence="4">
    <location>
        <position position="1"/>
    </location>
</feature>
<evidence type="ECO:0000259" key="3">
    <source>
        <dbReference type="PROSITE" id="PS51406"/>
    </source>
</evidence>
<protein>
    <recommendedName>
        <fullName evidence="3">Fibrinogen C-terminal domain-containing protein</fullName>
    </recommendedName>
</protein>
<dbReference type="PROSITE" id="PS00514">
    <property type="entry name" value="FIBRINOGEN_C_1"/>
    <property type="match status" value="1"/>
</dbReference>
<dbReference type="PROSITE" id="PS51406">
    <property type="entry name" value="FIBRINOGEN_C_2"/>
    <property type="match status" value="1"/>
</dbReference>
<reference evidence="4" key="1">
    <citation type="submission" date="2015-12" db="EMBL/GenBank/DDBJ databases">
        <title>De novo transcriptome assembly of four potential Pierce s Disease insect vectors from Arizona vineyards.</title>
        <authorList>
            <person name="Tassone E.E."/>
        </authorList>
    </citation>
    <scope>NUCLEOTIDE SEQUENCE</scope>
</reference>